<feature type="compositionally biased region" description="Polar residues" evidence="1">
    <location>
        <begin position="251"/>
        <end position="260"/>
    </location>
</feature>
<feature type="compositionally biased region" description="Acidic residues" evidence="1">
    <location>
        <begin position="163"/>
        <end position="172"/>
    </location>
</feature>
<dbReference type="OrthoDB" id="432234at2759"/>
<proteinExistence type="predicted"/>
<feature type="region of interest" description="Disordered" evidence="1">
    <location>
        <begin position="191"/>
        <end position="327"/>
    </location>
</feature>
<evidence type="ECO:0000313" key="2">
    <source>
        <dbReference type="EMBL" id="PSN65813.1"/>
    </source>
</evidence>
<name>A0A2T2NK50_CORCC</name>
<feature type="compositionally biased region" description="Low complexity" evidence="1">
    <location>
        <begin position="94"/>
        <end position="105"/>
    </location>
</feature>
<feature type="compositionally biased region" description="Polar residues" evidence="1">
    <location>
        <begin position="308"/>
        <end position="317"/>
    </location>
</feature>
<dbReference type="EMBL" id="KZ678136">
    <property type="protein sequence ID" value="PSN65813.1"/>
    <property type="molecule type" value="Genomic_DNA"/>
</dbReference>
<accession>A0A2T2NK50</accession>
<feature type="compositionally biased region" description="Low complexity" evidence="1">
    <location>
        <begin position="56"/>
        <end position="71"/>
    </location>
</feature>
<feature type="compositionally biased region" description="Acidic residues" evidence="1">
    <location>
        <begin position="264"/>
        <end position="278"/>
    </location>
</feature>
<evidence type="ECO:0000256" key="1">
    <source>
        <dbReference type="SAM" id="MobiDB-lite"/>
    </source>
</evidence>
<feature type="compositionally biased region" description="Basic and acidic residues" evidence="1">
    <location>
        <begin position="318"/>
        <end position="327"/>
    </location>
</feature>
<feature type="compositionally biased region" description="Polar residues" evidence="1">
    <location>
        <begin position="107"/>
        <end position="127"/>
    </location>
</feature>
<gene>
    <name evidence="2" type="ORF">BS50DRAFT_398101</name>
</gene>
<sequence length="383" mass="41969">MLLTLVRLSASPRKLYPKASTPLFHVRSVTPRHPYLSSLSPQPRYLTTMFKKALEQPQTSAQSKAPSAQQSLTNSFSRSGPGTRPLSSGTGNIARASPAADRFAATTPRTGIKRTSTGLEKALSSQGDVFDRPQSKIGAIENIPSVLAGSRNQPVPQEPVYFDADDFDSDIDLDVEDPATKATVAYPTLPSAASAGSSAKDSAYNSTTELAETKLEPPSSQPIPWSSSPVEHFKTPTKPQPTKRRTLPWMQGQSQSQKRNQVQEDIESDPETASDYEETQSKKRKSAPTKQNSVGTPAPKEDSAKYLWNTSASAVKQQQKELRETNKKMKLEETDAIKAAIQKKKLPAMFLSEEQQHVLKLVTEFKKSVFFTGSAGKWLSLVF</sequence>
<feature type="region of interest" description="Disordered" evidence="1">
    <location>
        <begin position="148"/>
        <end position="172"/>
    </location>
</feature>
<protein>
    <submittedName>
        <fullName evidence="2">Uncharacterized protein</fullName>
    </submittedName>
</protein>
<keyword evidence="3" id="KW-1185">Reference proteome</keyword>
<evidence type="ECO:0000313" key="3">
    <source>
        <dbReference type="Proteomes" id="UP000240883"/>
    </source>
</evidence>
<dbReference type="STRING" id="1448308.A0A2T2NK50"/>
<feature type="region of interest" description="Disordered" evidence="1">
    <location>
        <begin position="54"/>
        <end position="135"/>
    </location>
</feature>
<reference evidence="2 3" key="1">
    <citation type="journal article" date="2018" name="Front. Microbiol.">
        <title>Genome-Wide Analysis of Corynespora cassiicola Leaf Fall Disease Putative Effectors.</title>
        <authorList>
            <person name="Lopez D."/>
            <person name="Ribeiro S."/>
            <person name="Label P."/>
            <person name="Fumanal B."/>
            <person name="Venisse J.S."/>
            <person name="Kohler A."/>
            <person name="de Oliveira R.R."/>
            <person name="Labutti K."/>
            <person name="Lipzen A."/>
            <person name="Lail K."/>
            <person name="Bauer D."/>
            <person name="Ohm R.A."/>
            <person name="Barry K.W."/>
            <person name="Spatafora J."/>
            <person name="Grigoriev I.V."/>
            <person name="Martin F.M."/>
            <person name="Pujade-Renaud V."/>
        </authorList>
    </citation>
    <scope>NUCLEOTIDE SEQUENCE [LARGE SCALE GENOMIC DNA]</scope>
    <source>
        <strain evidence="2 3">Philippines</strain>
    </source>
</reference>
<organism evidence="2 3">
    <name type="scientific">Corynespora cassiicola Philippines</name>
    <dbReference type="NCBI Taxonomy" id="1448308"/>
    <lineage>
        <taxon>Eukaryota</taxon>
        <taxon>Fungi</taxon>
        <taxon>Dikarya</taxon>
        <taxon>Ascomycota</taxon>
        <taxon>Pezizomycotina</taxon>
        <taxon>Dothideomycetes</taxon>
        <taxon>Pleosporomycetidae</taxon>
        <taxon>Pleosporales</taxon>
        <taxon>Corynesporascaceae</taxon>
        <taxon>Corynespora</taxon>
    </lineage>
</organism>
<feature type="compositionally biased region" description="Low complexity" evidence="1">
    <location>
        <begin position="191"/>
        <end position="203"/>
    </location>
</feature>
<dbReference type="AlphaFoldDB" id="A0A2T2NK50"/>
<feature type="compositionally biased region" description="Polar residues" evidence="1">
    <location>
        <begin position="72"/>
        <end position="91"/>
    </location>
</feature>
<dbReference type="Proteomes" id="UP000240883">
    <property type="component" value="Unassembled WGS sequence"/>
</dbReference>